<dbReference type="SUPFAM" id="SSF51445">
    <property type="entry name" value="(Trans)glycosidases"/>
    <property type="match status" value="1"/>
</dbReference>
<dbReference type="AlphaFoldDB" id="A0A6A5ZG05"/>
<dbReference type="Gene3D" id="3.20.20.300">
    <property type="entry name" value="Glycoside hydrolase, family 3, N-terminal domain"/>
    <property type="match status" value="1"/>
</dbReference>
<dbReference type="EMBL" id="ML977317">
    <property type="protein sequence ID" value="KAF2118422.1"/>
    <property type="molecule type" value="Genomic_DNA"/>
</dbReference>
<accession>A0A6A5ZG05</accession>
<keyword evidence="5" id="KW-0378">Hydrolase</keyword>
<keyword evidence="6" id="KW-0325">Glycoprotein</keyword>
<name>A0A6A5ZG05_9PLEO</name>
<keyword evidence="12" id="KW-1185">Reference proteome</keyword>
<dbReference type="Pfam" id="PF01915">
    <property type="entry name" value="Glyco_hydro_3_C"/>
    <property type="match status" value="1"/>
</dbReference>
<dbReference type="GO" id="GO:0008422">
    <property type="term" value="F:beta-glucosidase activity"/>
    <property type="evidence" value="ECO:0007669"/>
    <property type="project" value="UniProtKB-EC"/>
</dbReference>
<evidence type="ECO:0000256" key="3">
    <source>
        <dbReference type="ARBA" id="ARBA00005336"/>
    </source>
</evidence>
<dbReference type="SMART" id="SM01217">
    <property type="entry name" value="Fn3_like"/>
    <property type="match status" value="1"/>
</dbReference>
<dbReference type="Proteomes" id="UP000799770">
    <property type="component" value="Unassembled WGS sequence"/>
</dbReference>
<evidence type="ECO:0000259" key="10">
    <source>
        <dbReference type="SMART" id="SM01217"/>
    </source>
</evidence>
<comment type="pathway">
    <text evidence="2">Glycan metabolism; cellulose degradation.</text>
</comment>
<reference evidence="11" key="1">
    <citation type="journal article" date="2020" name="Stud. Mycol.">
        <title>101 Dothideomycetes genomes: a test case for predicting lifestyles and emergence of pathogens.</title>
        <authorList>
            <person name="Haridas S."/>
            <person name="Albert R."/>
            <person name="Binder M."/>
            <person name="Bloem J."/>
            <person name="Labutti K."/>
            <person name="Salamov A."/>
            <person name="Andreopoulos B."/>
            <person name="Baker S."/>
            <person name="Barry K."/>
            <person name="Bills G."/>
            <person name="Bluhm B."/>
            <person name="Cannon C."/>
            <person name="Castanera R."/>
            <person name="Culley D."/>
            <person name="Daum C."/>
            <person name="Ezra D."/>
            <person name="Gonzalez J."/>
            <person name="Henrissat B."/>
            <person name="Kuo A."/>
            <person name="Liang C."/>
            <person name="Lipzen A."/>
            <person name="Lutzoni F."/>
            <person name="Magnuson J."/>
            <person name="Mondo S."/>
            <person name="Nolan M."/>
            <person name="Ohm R."/>
            <person name="Pangilinan J."/>
            <person name="Park H.-J."/>
            <person name="Ramirez L."/>
            <person name="Alfaro M."/>
            <person name="Sun H."/>
            <person name="Tritt A."/>
            <person name="Yoshinaga Y."/>
            <person name="Zwiers L.-H."/>
            <person name="Turgeon B."/>
            <person name="Goodwin S."/>
            <person name="Spatafora J."/>
            <person name="Crous P."/>
            <person name="Grigoriev I."/>
        </authorList>
    </citation>
    <scope>NUCLEOTIDE SEQUENCE</scope>
    <source>
        <strain evidence="11">CBS 627.86</strain>
    </source>
</reference>
<sequence>MRLYHSFFPFLGAVSAASFHERTDNGVPQYKDASLSPIERANDLLGRMNWEEKVGQMGGVRRLAEAKLAFNRSNYEAFVETQNGILGYGSMYNAPLDLLPIANQVRMEQVNSTRLGIPWITVTDSVNSIYLVNGTLFPATLSMGCTFNIPLYKQVVQVLRDENRALGTYWVLSPELDLAKEPRGGRVGEMYGEDAYLVGSFGSQYVKTMEEKNEQGYIQVATTIKHFVYAQNQGGVNLASINAGINWIMNDLALPFWKVIKEANPLSLMASYSSVDQIPMSANQYMLQDILRDTLGFKGLIMSDAFGISNMFTAQKTATSAQDAAVQALEAGLALELSPGKPGYFPTLMSLENDTRIVELVDKAVHQILMIKLATGVFEQPLASEETIKKTLRAESHLEVNRNVSREAIVLLQNDGVLPLPSNSSQKVAVLGPFASLINAGSYAPEDPIDSATGSGLIESLQEALGADKVKYVQGCDIVLTNNTSGIDEAVSAAEAAGLAVLMLGSLSTSADPYMQSKRTDGEFYSHADLGFPGLQQQLLDSVLDTGVPTVVILSGGQAFALSNSTLRSNAILHSFLAGEYTADSLVEILYGRVNPSGKLPVSLPQASGATTAYYDFLPSDSVLAGPSGNGSTAWQWPQLQRESPFTFGYGLSYTTFAVSAPTLTTTNTTVQISTSVTNTGNITGKEVVQVYFRPKYTRTIEFPVRRLTAFAKYELQPGETKDITFSVNKEELGYWVYTKYHVYPGEYEFWVGTSSRKQDLKNATITL</sequence>
<evidence type="ECO:0000256" key="1">
    <source>
        <dbReference type="ARBA" id="ARBA00000448"/>
    </source>
</evidence>
<dbReference type="Gene3D" id="2.60.40.10">
    <property type="entry name" value="Immunoglobulins"/>
    <property type="match status" value="1"/>
</dbReference>
<dbReference type="InterPro" id="IPR050288">
    <property type="entry name" value="Cellulose_deg_GH3"/>
</dbReference>
<dbReference type="InterPro" id="IPR017853">
    <property type="entry name" value="GH"/>
</dbReference>
<comment type="similarity">
    <text evidence="3">Belongs to the glycosyl hydrolase 3 family.</text>
</comment>
<protein>
    <recommendedName>
        <fullName evidence="4">beta-glucosidase</fullName>
        <ecNumber evidence="4">3.2.1.21</ecNumber>
    </recommendedName>
</protein>
<dbReference type="InterPro" id="IPR002772">
    <property type="entry name" value="Glyco_hydro_3_C"/>
</dbReference>
<gene>
    <name evidence="11" type="ORF">BDV96DRAFT_611140</name>
</gene>
<dbReference type="InterPro" id="IPR013783">
    <property type="entry name" value="Ig-like_fold"/>
</dbReference>
<dbReference type="PRINTS" id="PR00133">
    <property type="entry name" value="GLHYDRLASE3"/>
</dbReference>
<evidence type="ECO:0000256" key="6">
    <source>
        <dbReference type="ARBA" id="ARBA00023180"/>
    </source>
</evidence>
<dbReference type="InterPro" id="IPR001764">
    <property type="entry name" value="Glyco_hydro_3_N"/>
</dbReference>
<dbReference type="SUPFAM" id="SSF52279">
    <property type="entry name" value="Beta-D-glucan exohydrolase, C-terminal domain"/>
    <property type="match status" value="1"/>
</dbReference>
<organism evidence="11 12">
    <name type="scientific">Lophiotrema nucula</name>
    <dbReference type="NCBI Taxonomy" id="690887"/>
    <lineage>
        <taxon>Eukaryota</taxon>
        <taxon>Fungi</taxon>
        <taxon>Dikarya</taxon>
        <taxon>Ascomycota</taxon>
        <taxon>Pezizomycotina</taxon>
        <taxon>Dothideomycetes</taxon>
        <taxon>Pleosporomycetidae</taxon>
        <taxon>Pleosporales</taxon>
        <taxon>Lophiotremataceae</taxon>
        <taxon>Lophiotrema</taxon>
    </lineage>
</organism>
<evidence type="ECO:0000256" key="2">
    <source>
        <dbReference type="ARBA" id="ARBA00004987"/>
    </source>
</evidence>
<dbReference type="InterPro" id="IPR026891">
    <property type="entry name" value="Fn3-like"/>
</dbReference>
<dbReference type="GO" id="GO:0009251">
    <property type="term" value="P:glucan catabolic process"/>
    <property type="evidence" value="ECO:0007669"/>
    <property type="project" value="TreeGrafter"/>
</dbReference>
<keyword evidence="9" id="KW-0624">Polysaccharide degradation</keyword>
<dbReference type="OrthoDB" id="2123594at2759"/>
<evidence type="ECO:0000313" key="12">
    <source>
        <dbReference type="Proteomes" id="UP000799770"/>
    </source>
</evidence>
<proteinExistence type="inferred from homology"/>
<evidence type="ECO:0000256" key="5">
    <source>
        <dbReference type="ARBA" id="ARBA00022801"/>
    </source>
</evidence>
<dbReference type="PANTHER" id="PTHR42715:SF3">
    <property type="entry name" value="BETA-GLUCOSIDASE B-RELATED"/>
    <property type="match status" value="1"/>
</dbReference>
<evidence type="ECO:0000256" key="4">
    <source>
        <dbReference type="ARBA" id="ARBA00012744"/>
    </source>
</evidence>
<dbReference type="PANTHER" id="PTHR42715">
    <property type="entry name" value="BETA-GLUCOSIDASE"/>
    <property type="match status" value="1"/>
</dbReference>
<dbReference type="Pfam" id="PF14310">
    <property type="entry name" value="Fn3-like"/>
    <property type="match status" value="1"/>
</dbReference>
<keyword evidence="8" id="KW-0326">Glycosidase</keyword>
<keyword evidence="7" id="KW-0119">Carbohydrate metabolism</keyword>
<dbReference type="InterPro" id="IPR036962">
    <property type="entry name" value="Glyco_hydro_3_N_sf"/>
</dbReference>
<dbReference type="Pfam" id="PF00933">
    <property type="entry name" value="Glyco_hydro_3"/>
    <property type="match status" value="1"/>
</dbReference>
<dbReference type="Gene3D" id="3.40.50.1700">
    <property type="entry name" value="Glycoside hydrolase family 3 C-terminal domain"/>
    <property type="match status" value="1"/>
</dbReference>
<evidence type="ECO:0000313" key="11">
    <source>
        <dbReference type="EMBL" id="KAF2118422.1"/>
    </source>
</evidence>
<comment type="catalytic activity">
    <reaction evidence="1">
        <text>Hydrolysis of terminal, non-reducing beta-D-glucosyl residues with release of beta-D-glucose.</text>
        <dbReference type="EC" id="3.2.1.21"/>
    </reaction>
</comment>
<evidence type="ECO:0000256" key="7">
    <source>
        <dbReference type="ARBA" id="ARBA00023277"/>
    </source>
</evidence>
<evidence type="ECO:0000256" key="8">
    <source>
        <dbReference type="ARBA" id="ARBA00023295"/>
    </source>
</evidence>
<dbReference type="EC" id="3.2.1.21" evidence="4"/>
<evidence type="ECO:0000256" key="9">
    <source>
        <dbReference type="ARBA" id="ARBA00023326"/>
    </source>
</evidence>
<feature type="domain" description="Fibronectin type III-like" evidence="10">
    <location>
        <begin position="687"/>
        <end position="756"/>
    </location>
</feature>
<dbReference type="InterPro" id="IPR036881">
    <property type="entry name" value="Glyco_hydro_3_C_sf"/>
</dbReference>